<dbReference type="SUPFAM" id="SSF57756">
    <property type="entry name" value="Retrovirus zinc finger-like domains"/>
    <property type="match status" value="1"/>
</dbReference>
<evidence type="ECO:0000313" key="5">
    <source>
        <dbReference type="Proteomes" id="UP000242791"/>
    </source>
</evidence>
<accession>A0A1J9P0R9</accession>
<evidence type="ECO:0000259" key="3">
    <source>
        <dbReference type="PROSITE" id="PS50158"/>
    </source>
</evidence>
<protein>
    <recommendedName>
        <fullName evidence="3">CCHC-type domain-containing protein</fullName>
    </recommendedName>
</protein>
<dbReference type="OrthoDB" id="3530768at2759"/>
<dbReference type="EMBL" id="LGTZ01003741">
    <property type="protein sequence ID" value="OJD09426.1"/>
    <property type="molecule type" value="Genomic_DNA"/>
</dbReference>
<comment type="caution">
    <text evidence="4">The sequence shown here is derived from an EMBL/GenBank/DDBJ whole genome shotgun (WGS) entry which is preliminary data.</text>
</comment>
<reference evidence="4 5" key="1">
    <citation type="submission" date="2015-08" db="EMBL/GenBank/DDBJ databases">
        <title>Emmonsia species relationships and genome sequence.</title>
        <authorList>
            <person name="Cuomo C.A."/>
            <person name="Schwartz I.S."/>
            <person name="Kenyon C."/>
            <person name="De Hoog G.S."/>
            <person name="Govender N.P."/>
            <person name="Botha A."/>
            <person name="Moreno L."/>
            <person name="De Vries M."/>
            <person name="Munoz J.F."/>
            <person name="Stielow J.B."/>
        </authorList>
    </citation>
    <scope>NUCLEOTIDE SEQUENCE [LARGE SCALE GENOMIC DNA]</scope>
    <source>
        <strain evidence="4 5">EI222</strain>
    </source>
</reference>
<dbReference type="InterPro" id="IPR001878">
    <property type="entry name" value="Znf_CCHC"/>
</dbReference>
<keyword evidence="5" id="KW-1185">Reference proteome</keyword>
<evidence type="ECO:0000313" key="4">
    <source>
        <dbReference type="EMBL" id="OJD09426.1"/>
    </source>
</evidence>
<keyword evidence="1" id="KW-0862">Zinc</keyword>
<dbReference type="GO" id="GO:0008270">
    <property type="term" value="F:zinc ion binding"/>
    <property type="evidence" value="ECO:0007669"/>
    <property type="project" value="UniProtKB-KW"/>
</dbReference>
<evidence type="ECO:0000256" key="2">
    <source>
        <dbReference type="SAM" id="MobiDB-lite"/>
    </source>
</evidence>
<dbReference type="SMART" id="SM00343">
    <property type="entry name" value="ZnF_C2HC"/>
    <property type="match status" value="2"/>
</dbReference>
<dbReference type="Proteomes" id="UP000242791">
    <property type="component" value="Unassembled WGS sequence"/>
</dbReference>
<feature type="domain" description="CCHC-type" evidence="3">
    <location>
        <begin position="132"/>
        <end position="148"/>
    </location>
</feature>
<dbReference type="InterPro" id="IPR036875">
    <property type="entry name" value="Znf_CCHC_sf"/>
</dbReference>
<dbReference type="AlphaFoldDB" id="A0A1J9P0R9"/>
<gene>
    <name evidence="4" type="ORF">ACJ73_10327</name>
</gene>
<dbReference type="PROSITE" id="PS50158">
    <property type="entry name" value="ZF_CCHC"/>
    <property type="match status" value="1"/>
</dbReference>
<keyword evidence="1" id="KW-0863">Zinc-finger</keyword>
<proteinExistence type="predicted"/>
<feature type="region of interest" description="Disordered" evidence="2">
    <location>
        <begin position="223"/>
        <end position="279"/>
    </location>
</feature>
<dbReference type="Gene3D" id="4.10.60.10">
    <property type="entry name" value="Zinc finger, CCHC-type"/>
    <property type="match status" value="1"/>
</dbReference>
<evidence type="ECO:0000256" key="1">
    <source>
        <dbReference type="PROSITE-ProRule" id="PRU00047"/>
    </source>
</evidence>
<name>A0A1J9P0R9_9EURO</name>
<sequence length="279" mass="31212">MPSGDLMLIADTPSTKAELAKSNEWVEKWGGKAHMRKEMYAVLIKSAPLKAVSWDKPEKAVEDVYRQNPSLRCRVLIHKVAKRAVKQQKPHGSVIMHVATPQQANKLVEEGIILGNEFCVVEIFHREAQVTRCYNCQRYGHIAKFCRRSAVCGHCAVEGHTDKNCAALLEGKKTICCNCKGEHPAWALNCPERRAAVEQAREALRNRPLRFVVQAADDEGWITPRKRGRTAGEEVQSSQRRVGRPTGVSKAGALQRGSLNDYMRSARPTDTQDQDMGEI</sequence>
<organism evidence="4 5">
    <name type="scientific">Blastomyces percursus</name>
    <dbReference type="NCBI Taxonomy" id="1658174"/>
    <lineage>
        <taxon>Eukaryota</taxon>
        <taxon>Fungi</taxon>
        <taxon>Dikarya</taxon>
        <taxon>Ascomycota</taxon>
        <taxon>Pezizomycotina</taxon>
        <taxon>Eurotiomycetes</taxon>
        <taxon>Eurotiomycetidae</taxon>
        <taxon>Onygenales</taxon>
        <taxon>Ajellomycetaceae</taxon>
        <taxon>Blastomyces</taxon>
    </lineage>
</organism>
<keyword evidence="1" id="KW-0479">Metal-binding</keyword>
<dbReference type="VEuPathDB" id="FungiDB:ACJ73_10327"/>
<dbReference type="GO" id="GO:0003676">
    <property type="term" value="F:nucleic acid binding"/>
    <property type="evidence" value="ECO:0007669"/>
    <property type="project" value="InterPro"/>
</dbReference>